<gene>
    <name evidence="3" type="ORF">PZE19_31700</name>
</gene>
<comment type="caution">
    <text evidence="3">The sequence shown here is derived from an EMBL/GenBank/DDBJ whole genome shotgun (WGS) entry which is preliminary data.</text>
</comment>
<sequence length="588" mass="63318">MGAAVALHDLDGDGLPNDVVYVDTRTDRVILAPAPGTPDRYEPFTLDPNPLHYEPATMAPMGSLVGDLNEDGLADVLVYYWGRTPVAFLRRPSRETGPARSAFAPREVSSTSDRWFTNAATLADLDGDGHADLVVANYFPDGSRILDVDTRGTASMQRSMSRAFNSGEKHIFIWSDATSGGEPDVRFREEAGVLDDSTLYGWTLAVGAADLDGDLLPELYFANDFGPDRLLHNRSHPGSIRFAPVEGRRGLTTPSSKVLGRDSFKGMGVDFGDLNGDGLLDLFVSNIATEFALLESHFAFISTGEAGSFREGVAPYVDRSEELGLSRSGWGWEARLADFDNDGDLEALQAVGFMKGDVDRWPELQELAMGHDELLSDPGNWPRFASGDDLSGGRRNPFFVRFGGRFVDLSAELGLAEPGVSRGIATADVDGDGRLDFAVANQWAASTFHHNESTGSDAFLGLHLRLPLRPEATSARTGHPGPDTPGRPAIGAEASVALPSGRRLVAQCDGGNGHSGKRSPDLHFGLGPVTPGTLLSITLRWRDPNGQVRREELSLPPGWHTVQLGWSELKRAIPAGVTSRTEMGGVDR</sequence>
<evidence type="ECO:0000256" key="1">
    <source>
        <dbReference type="ARBA" id="ARBA00022729"/>
    </source>
</evidence>
<dbReference type="Pfam" id="PF07593">
    <property type="entry name" value="UnbV_ASPIC"/>
    <property type="match status" value="1"/>
</dbReference>
<dbReference type="InterPro" id="IPR027039">
    <property type="entry name" value="Crtac1"/>
</dbReference>
<protein>
    <submittedName>
        <fullName evidence="3">CRTAC1 family protein</fullName>
    </submittedName>
</protein>
<evidence type="ECO:0000313" key="4">
    <source>
        <dbReference type="Proteomes" id="UP001216907"/>
    </source>
</evidence>
<reference evidence="3 4" key="1">
    <citation type="submission" date="2023-03" db="EMBL/GenBank/DDBJ databases">
        <title>Paludisphaera mucosa sp. nov. a novel planctomycete from northern fen.</title>
        <authorList>
            <person name="Ivanova A."/>
        </authorList>
    </citation>
    <scope>NUCLEOTIDE SEQUENCE [LARGE SCALE GENOMIC DNA]</scope>
    <source>
        <strain evidence="3 4">Pla2</strain>
    </source>
</reference>
<dbReference type="InterPro" id="IPR028994">
    <property type="entry name" value="Integrin_alpha_N"/>
</dbReference>
<feature type="domain" description="ASPIC/UnbV" evidence="2">
    <location>
        <begin position="489"/>
        <end position="549"/>
    </location>
</feature>
<dbReference type="EMBL" id="JARRAG010000005">
    <property type="protein sequence ID" value="MDG3008357.1"/>
    <property type="molecule type" value="Genomic_DNA"/>
</dbReference>
<dbReference type="Pfam" id="PF13517">
    <property type="entry name" value="FG-GAP_3"/>
    <property type="match status" value="1"/>
</dbReference>
<evidence type="ECO:0000259" key="2">
    <source>
        <dbReference type="Pfam" id="PF07593"/>
    </source>
</evidence>
<keyword evidence="4" id="KW-1185">Reference proteome</keyword>
<name>A0ABT6FLC6_9BACT</name>
<accession>A0ABT6FLC6</accession>
<dbReference type="PANTHER" id="PTHR16026:SF0">
    <property type="entry name" value="CARTILAGE ACIDIC PROTEIN 1"/>
    <property type="match status" value="1"/>
</dbReference>
<dbReference type="PANTHER" id="PTHR16026">
    <property type="entry name" value="CARTILAGE ACIDIC PROTEIN 1"/>
    <property type="match status" value="1"/>
</dbReference>
<dbReference type="SUPFAM" id="SSF69318">
    <property type="entry name" value="Integrin alpha N-terminal domain"/>
    <property type="match status" value="1"/>
</dbReference>
<dbReference type="InterPro" id="IPR013517">
    <property type="entry name" value="FG-GAP"/>
</dbReference>
<dbReference type="Pfam" id="PF01839">
    <property type="entry name" value="FG-GAP"/>
    <property type="match status" value="2"/>
</dbReference>
<keyword evidence="1" id="KW-0732">Signal</keyword>
<evidence type="ECO:0000313" key="3">
    <source>
        <dbReference type="EMBL" id="MDG3008357.1"/>
    </source>
</evidence>
<proteinExistence type="predicted"/>
<organism evidence="3 4">
    <name type="scientific">Paludisphaera mucosa</name>
    <dbReference type="NCBI Taxonomy" id="3030827"/>
    <lineage>
        <taxon>Bacteria</taxon>
        <taxon>Pseudomonadati</taxon>
        <taxon>Planctomycetota</taxon>
        <taxon>Planctomycetia</taxon>
        <taxon>Isosphaerales</taxon>
        <taxon>Isosphaeraceae</taxon>
        <taxon>Paludisphaera</taxon>
    </lineage>
</organism>
<dbReference type="Proteomes" id="UP001216907">
    <property type="component" value="Unassembled WGS sequence"/>
</dbReference>
<dbReference type="Gene3D" id="2.130.10.130">
    <property type="entry name" value="Integrin alpha, N-terminal"/>
    <property type="match status" value="2"/>
</dbReference>
<dbReference type="InterPro" id="IPR011519">
    <property type="entry name" value="UnbV_ASPIC"/>
</dbReference>